<sequence length="105" mass="10955">MQKVKYSGHLPQGFKGISIRDSEGGEFRMDLTQTQHSDVNPDAVSNAAEREGTSAAGGVQNPARAPTFDFSSNNEPPLDDPPPDGESSQSSSQTASGCSAEGPCQ</sequence>
<name>A0A4V6D1C1_SETVI</name>
<feature type="compositionally biased region" description="Basic and acidic residues" evidence="1">
    <location>
        <begin position="18"/>
        <end position="29"/>
    </location>
</feature>
<dbReference type="AlphaFoldDB" id="A0A4V6D1C1"/>
<reference evidence="2" key="1">
    <citation type="submission" date="2019-03" db="EMBL/GenBank/DDBJ databases">
        <title>WGS assembly of Setaria viridis.</title>
        <authorList>
            <person name="Huang P."/>
            <person name="Jenkins J."/>
            <person name="Grimwood J."/>
            <person name="Barry K."/>
            <person name="Healey A."/>
            <person name="Mamidi S."/>
            <person name="Sreedasyam A."/>
            <person name="Shu S."/>
            <person name="Feldman M."/>
            <person name="Wu J."/>
            <person name="Yu Y."/>
            <person name="Chen C."/>
            <person name="Johnson J."/>
            <person name="Rokhsar D."/>
            <person name="Baxter I."/>
            <person name="Schmutz J."/>
            <person name="Brutnell T."/>
            <person name="Kellogg E."/>
        </authorList>
    </citation>
    <scope>NUCLEOTIDE SEQUENCE [LARGE SCALE GENOMIC DNA]</scope>
</reference>
<keyword evidence="3" id="KW-1185">Reference proteome</keyword>
<evidence type="ECO:0000313" key="3">
    <source>
        <dbReference type="Proteomes" id="UP000298652"/>
    </source>
</evidence>
<evidence type="ECO:0000313" key="2">
    <source>
        <dbReference type="EMBL" id="TKV94095.1"/>
    </source>
</evidence>
<dbReference type="EMBL" id="CM016560">
    <property type="protein sequence ID" value="TKV94095.1"/>
    <property type="molecule type" value="Genomic_DNA"/>
</dbReference>
<proteinExistence type="predicted"/>
<protein>
    <submittedName>
        <fullName evidence="2">Uncharacterized protein</fullName>
    </submittedName>
</protein>
<accession>A0A4V6D1C1</accession>
<evidence type="ECO:0000256" key="1">
    <source>
        <dbReference type="SAM" id="MobiDB-lite"/>
    </source>
</evidence>
<gene>
    <name evidence="2" type="ORF">SEVIR_9G271500v2</name>
</gene>
<organism evidence="2 3">
    <name type="scientific">Setaria viridis</name>
    <name type="common">Green bristlegrass</name>
    <name type="synonym">Setaria italica subsp. viridis</name>
    <dbReference type="NCBI Taxonomy" id="4556"/>
    <lineage>
        <taxon>Eukaryota</taxon>
        <taxon>Viridiplantae</taxon>
        <taxon>Streptophyta</taxon>
        <taxon>Embryophyta</taxon>
        <taxon>Tracheophyta</taxon>
        <taxon>Spermatophyta</taxon>
        <taxon>Magnoliopsida</taxon>
        <taxon>Liliopsida</taxon>
        <taxon>Poales</taxon>
        <taxon>Poaceae</taxon>
        <taxon>PACMAD clade</taxon>
        <taxon>Panicoideae</taxon>
        <taxon>Panicodae</taxon>
        <taxon>Paniceae</taxon>
        <taxon>Cenchrinae</taxon>
        <taxon>Setaria</taxon>
    </lineage>
</organism>
<feature type="region of interest" description="Disordered" evidence="1">
    <location>
        <begin position="1"/>
        <end position="105"/>
    </location>
</feature>
<dbReference type="Proteomes" id="UP000298652">
    <property type="component" value="Chromosome 9"/>
</dbReference>
<dbReference type="Gramene" id="TKV94095">
    <property type="protein sequence ID" value="TKV94095"/>
    <property type="gene ID" value="SEVIR_9G271500v2"/>
</dbReference>
<feature type="compositionally biased region" description="Low complexity" evidence="1">
    <location>
        <begin position="85"/>
        <end position="105"/>
    </location>
</feature>